<evidence type="ECO:0000259" key="6">
    <source>
        <dbReference type="Pfam" id="PF25320"/>
    </source>
</evidence>
<reference evidence="7" key="1">
    <citation type="journal article" date="2019" name="Plant J.">
        <title>Chlorella vulgaris genome assembly and annotation reveals the molecular basis for metabolic acclimation to high light conditions.</title>
        <authorList>
            <person name="Cecchin M."/>
            <person name="Marcolungo L."/>
            <person name="Rossato M."/>
            <person name="Girolomoni L."/>
            <person name="Cosentino E."/>
            <person name="Cuine S."/>
            <person name="Li-Beisson Y."/>
            <person name="Delledonne M."/>
            <person name="Ballottari M."/>
        </authorList>
    </citation>
    <scope>NUCLEOTIDE SEQUENCE</scope>
    <source>
        <strain evidence="7">211/11P</strain>
    </source>
</reference>
<comment type="subcellular location">
    <subcellularLocation>
        <location evidence="1">Cytoplasm</location>
    </subcellularLocation>
</comment>
<accession>A0A9D4Z126</accession>
<dbReference type="PANTHER" id="PTHR15830:SF10">
    <property type="entry name" value="TELOMERE LENGTH REGULATION PROTEIN TEL2 HOMOLOG"/>
    <property type="match status" value="1"/>
</dbReference>
<dbReference type="AlphaFoldDB" id="A0A9D4Z126"/>
<feature type="domain" description="Telomere length regulation protein conserved" evidence="5">
    <location>
        <begin position="717"/>
        <end position="833"/>
    </location>
</feature>
<keyword evidence="8" id="KW-1185">Reference proteome</keyword>
<proteinExistence type="inferred from homology"/>
<reference evidence="7" key="2">
    <citation type="submission" date="2020-11" db="EMBL/GenBank/DDBJ databases">
        <authorList>
            <person name="Cecchin M."/>
            <person name="Marcolungo L."/>
            <person name="Rossato M."/>
            <person name="Girolomoni L."/>
            <person name="Cosentino E."/>
            <person name="Cuine S."/>
            <person name="Li-Beisson Y."/>
            <person name="Delledonne M."/>
            <person name="Ballottari M."/>
        </authorList>
    </citation>
    <scope>NUCLEOTIDE SEQUENCE</scope>
    <source>
        <strain evidence="7">211/11P</strain>
        <tissue evidence="7">Whole cell</tissue>
    </source>
</reference>
<dbReference type="InterPro" id="IPR038528">
    <property type="entry name" value="TEL2_C_sf"/>
</dbReference>
<dbReference type="Proteomes" id="UP001055712">
    <property type="component" value="Unassembled WGS sequence"/>
</dbReference>
<dbReference type="PANTHER" id="PTHR15830">
    <property type="entry name" value="TELOMERE LENGTH REGULATION PROTEIN TEL2 FAMILY MEMBER"/>
    <property type="match status" value="1"/>
</dbReference>
<keyword evidence="3" id="KW-0963">Cytoplasm</keyword>
<feature type="region of interest" description="Disordered" evidence="4">
    <location>
        <begin position="278"/>
        <end position="302"/>
    </location>
</feature>
<evidence type="ECO:0000313" key="7">
    <source>
        <dbReference type="EMBL" id="KAI3436187.1"/>
    </source>
</evidence>
<dbReference type="Pfam" id="PF25320">
    <property type="entry name" value="TELO2_ARM"/>
    <property type="match status" value="1"/>
</dbReference>
<protein>
    <recommendedName>
        <fullName evidence="9">Telomere length regulation protein conserved domain-containing protein</fullName>
    </recommendedName>
</protein>
<evidence type="ECO:0000313" key="8">
    <source>
        <dbReference type="Proteomes" id="UP001055712"/>
    </source>
</evidence>
<dbReference type="GO" id="GO:0042162">
    <property type="term" value="F:telomeric DNA binding"/>
    <property type="evidence" value="ECO:0007669"/>
    <property type="project" value="TreeGrafter"/>
</dbReference>
<evidence type="ECO:0000256" key="1">
    <source>
        <dbReference type="ARBA" id="ARBA00004496"/>
    </source>
</evidence>
<dbReference type="InterPro" id="IPR057348">
    <property type="entry name" value="TELO2_ARM"/>
</dbReference>
<feature type="compositionally biased region" description="Low complexity" evidence="4">
    <location>
        <begin position="679"/>
        <end position="697"/>
    </location>
</feature>
<gene>
    <name evidence="7" type="ORF">D9Q98_002242</name>
</gene>
<evidence type="ECO:0000256" key="2">
    <source>
        <dbReference type="ARBA" id="ARBA00006133"/>
    </source>
</evidence>
<dbReference type="GO" id="GO:0051083">
    <property type="term" value="P:'de novo' cotranslational protein folding"/>
    <property type="evidence" value="ECO:0007669"/>
    <property type="project" value="TreeGrafter"/>
</dbReference>
<dbReference type="GO" id="GO:0051879">
    <property type="term" value="F:Hsp90 protein binding"/>
    <property type="evidence" value="ECO:0007669"/>
    <property type="project" value="TreeGrafter"/>
</dbReference>
<dbReference type="InterPro" id="IPR019337">
    <property type="entry name" value="Telomere_length_regulation_dom"/>
</dbReference>
<evidence type="ECO:0000256" key="4">
    <source>
        <dbReference type="SAM" id="MobiDB-lite"/>
    </source>
</evidence>
<dbReference type="GO" id="GO:0005829">
    <property type="term" value="C:cytosol"/>
    <property type="evidence" value="ECO:0007669"/>
    <property type="project" value="TreeGrafter"/>
</dbReference>
<feature type="domain" description="TELO2 ARM repeat" evidence="6">
    <location>
        <begin position="413"/>
        <end position="567"/>
    </location>
</feature>
<organism evidence="7 8">
    <name type="scientific">Chlorella vulgaris</name>
    <name type="common">Green alga</name>
    <dbReference type="NCBI Taxonomy" id="3077"/>
    <lineage>
        <taxon>Eukaryota</taxon>
        <taxon>Viridiplantae</taxon>
        <taxon>Chlorophyta</taxon>
        <taxon>core chlorophytes</taxon>
        <taxon>Trebouxiophyceae</taxon>
        <taxon>Chlorellales</taxon>
        <taxon>Chlorellaceae</taxon>
        <taxon>Chlorella clade</taxon>
        <taxon>Chlorella</taxon>
    </lineage>
</organism>
<evidence type="ECO:0008006" key="9">
    <source>
        <dbReference type="Google" id="ProtNLM"/>
    </source>
</evidence>
<feature type="region of interest" description="Disordered" evidence="4">
    <location>
        <begin position="581"/>
        <end position="716"/>
    </location>
</feature>
<comment type="similarity">
    <text evidence="2">Belongs to the TEL2 family.</text>
</comment>
<evidence type="ECO:0000259" key="5">
    <source>
        <dbReference type="Pfam" id="PF10193"/>
    </source>
</evidence>
<dbReference type="Gene3D" id="1.25.40.720">
    <property type="entry name" value="Telomere length regulation protein 2, C-terminal domain"/>
    <property type="match status" value="1"/>
</dbReference>
<dbReference type="OrthoDB" id="514640at2759"/>
<feature type="compositionally biased region" description="Basic and acidic residues" evidence="4">
    <location>
        <begin position="632"/>
        <end position="645"/>
    </location>
</feature>
<evidence type="ECO:0000256" key="3">
    <source>
        <dbReference type="ARBA" id="ARBA00022490"/>
    </source>
</evidence>
<feature type="compositionally biased region" description="Acidic residues" evidence="4">
    <location>
        <begin position="699"/>
        <end position="710"/>
    </location>
</feature>
<sequence length="1130" mass="117653">MAALRQAVLGYSLALCRSITACKDIDRLLVLLQQAVGTLIQGTDGTESHANAADDELSACRSALLAAVAEGGNSPTEAVEQQPSLAHEFYTGPAFQDLAEVLLTVVAPNWLPRMSQQQRHQLFDIWFQQAPAVLVLPLLTSHLSAVQPGTATARGSGRAHVTAVSADEAASLLAARFAAPGSTGVREVLQDIVVAAATAPAAGGVLSAAPASQRQAQAWQVQEEGLAAALASAPERAAAVQLPALEAAVYVPAVAAQLLDLLAADSLPAATQAMQLDQQQAQQQAQQPDQQPDQQQQQAATPAGAGTAFVADVLARFCRRGHQQLVVGAMLQRLMPGGQAPRAAEAAMASSIVAALPDSTALEKLLEAALKVAVQFNTHRTAPAPLPLNALPDADPAAAAAAAMLSALLPPAVWQARADARLLLTDSLLVKRQRGMLPLSALRGLLLFLHQREESAGSSSGSGSSEARHGLLPDVACRVAQLWGDTAAVQRLAAQQQAFLTAALCCCLRLMARRQLDGHPQLLQLCLAGITARLDSPLLGVRRQAMRVGQSLSALLDPAKPPMFAEDEQLWQLLPEEVWEAPSTAPPAPPYSSSAAAAAADNPPIRQQPAAAAAGGTARGTSSRKHAGSSGGREERRAAREERRRAQAAKRQARSAQAGRFEEAEGPQTETDSDDAEEGSSSISSSGTEAGSTSSGEFEQYDLEESDEEDPARSKLQLRDLPKMLLSKAEEDWRGQVRALRHAEYLIRAAPDELEQYAVPLARALVHSKVPAWMDEEMPEGGPLANTQRFRNVVSLLAGAPESAGLALAAEMYGPSMDVYQRAMILDSMAAAAAEISKPGSALPPLPGLHPKPPPALASEASVRAAAAAAGLSPEQQRLLTTTADGSKRVGTVTRLASRSLAAAAARKGKQTYTVNRFPPIALKWAAALLKHCDEPRQGINLLGQDHFLLGKLLVTLGSFLEASAQSVEAATLAAVTLELMRCGRVHSHPEPFVRRAALLAAGHVLGAVPPARVAAAMLTAAAGGGSGIGWPAAAAASDVAEEALVSRLEWLREWVEGVASHDTDDSCRMMADGVRKLQANLAAGALAALDSSTQGGALAGGSLLPLPSAGGGAFGLPAGGLQLPDIRLP</sequence>
<name>A0A9D4Z126_CHLVU</name>
<dbReference type="EMBL" id="SIDB01000002">
    <property type="protein sequence ID" value="KAI3436187.1"/>
    <property type="molecule type" value="Genomic_DNA"/>
</dbReference>
<dbReference type="InterPro" id="IPR051970">
    <property type="entry name" value="TEL2_Regulation"/>
</dbReference>
<dbReference type="Pfam" id="PF10193">
    <property type="entry name" value="Telomere_reg-2"/>
    <property type="match status" value="1"/>
</dbReference>
<comment type="caution">
    <text evidence="7">The sequence shown here is derived from an EMBL/GenBank/DDBJ whole genome shotgun (WGS) entry which is preliminary data.</text>
</comment>
<feature type="compositionally biased region" description="Low complexity" evidence="4">
    <location>
        <begin position="591"/>
        <end position="621"/>
    </location>
</feature>